<dbReference type="AlphaFoldDB" id="A0AAN9MJ89"/>
<dbReference type="EMBL" id="JAYMYR010000007">
    <property type="protein sequence ID" value="KAK7352433.1"/>
    <property type="molecule type" value="Genomic_DNA"/>
</dbReference>
<sequence>MVLSALAHLPMSNQMLMGPRETRVDCVMFRVLLQSDNGFLTEGFHDQSKALGIDDGMLKSIWHWFIMEFEVRRRGINDWKGTVPHSRTEASPTQSSR</sequence>
<dbReference type="Proteomes" id="UP001374584">
    <property type="component" value="Unassembled WGS sequence"/>
</dbReference>
<name>A0AAN9MJ89_PHACN</name>
<gene>
    <name evidence="1" type="ORF">VNO80_17855</name>
</gene>
<evidence type="ECO:0000313" key="2">
    <source>
        <dbReference type="Proteomes" id="UP001374584"/>
    </source>
</evidence>
<keyword evidence="2" id="KW-1185">Reference proteome</keyword>
<organism evidence="1 2">
    <name type="scientific">Phaseolus coccineus</name>
    <name type="common">Scarlet runner bean</name>
    <name type="synonym">Phaseolus multiflorus</name>
    <dbReference type="NCBI Taxonomy" id="3886"/>
    <lineage>
        <taxon>Eukaryota</taxon>
        <taxon>Viridiplantae</taxon>
        <taxon>Streptophyta</taxon>
        <taxon>Embryophyta</taxon>
        <taxon>Tracheophyta</taxon>
        <taxon>Spermatophyta</taxon>
        <taxon>Magnoliopsida</taxon>
        <taxon>eudicotyledons</taxon>
        <taxon>Gunneridae</taxon>
        <taxon>Pentapetalae</taxon>
        <taxon>rosids</taxon>
        <taxon>fabids</taxon>
        <taxon>Fabales</taxon>
        <taxon>Fabaceae</taxon>
        <taxon>Papilionoideae</taxon>
        <taxon>50 kb inversion clade</taxon>
        <taxon>NPAAA clade</taxon>
        <taxon>indigoferoid/millettioid clade</taxon>
        <taxon>Phaseoleae</taxon>
        <taxon>Phaseolus</taxon>
    </lineage>
</organism>
<proteinExistence type="predicted"/>
<reference evidence="1 2" key="1">
    <citation type="submission" date="2024-01" db="EMBL/GenBank/DDBJ databases">
        <title>The genomes of 5 underutilized Papilionoideae crops provide insights into root nodulation and disease resistanc.</title>
        <authorList>
            <person name="Jiang F."/>
        </authorList>
    </citation>
    <scope>NUCLEOTIDE SEQUENCE [LARGE SCALE GENOMIC DNA]</scope>
    <source>
        <strain evidence="1">JINMINGXINNONG_FW02</strain>
        <tissue evidence="1">Leaves</tissue>
    </source>
</reference>
<comment type="caution">
    <text evidence="1">The sequence shown here is derived from an EMBL/GenBank/DDBJ whole genome shotgun (WGS) entry which is preliminary data.</text>
</comment>
<evidence type="ECO:0000313" key="1">
    <source>
        <dbReference type="EMBL" id="KAK7352433.1"/>
    </source>
</evidence>
<accession>A0AAN9MJ89</accession>
<protein>
    <submittedName>
        <fullName evidence="1">Uncharacterized protein</fullName>
    </submittedName>
</protein>